<dbReference type="InterPro" id="IPR002694">
    <property type="entry name" value="Znf_CHC2"/>
</dbReference>
<gene>
    <name evidence="5" type="ORF">SAMN05216490_1212</name>
</gene>
<accession>A0A1H1SGD8</accession>
<evidence type="ECO:0000256" key="3">
    <source>
        <dbReference type="ARBA" id="ARBA00022833"/>
    </source>
</evidence>
<dbReference type="OrthoDB" id="9804281at2"/>
<evidence type="ECO:0000256" key="1">
    <source>
        <dbReference type="ARBA" id="ARBA00022723"/>
    </source>
</evidence>
<dbReference type="SUPFAM" id="SSF57783">
    <property type="entry name" value="Zinc beta-ribbon"/>
    <property type="match status" value="1"/>
</dbReference>
<dbReference type="GO" id="GO:0003899">
    <property type="term" value="F:DNA-directed RNA polymerase activity"/>
    <property type="evidence" value="ECO:0007669"/>
    <property type="project" value="InterPro"/>
</dbReference>
<dbReference type="InterPro" id="IPR050219">
    <property type="entry name" value="DnaG_primase"/>
</dbReference>
<keyword evidence="3" id="KW-0862">Zinc</keyword>
<reference evidence="5 6" key="1">
    <citation type="submission" date="2016-10" db="EMBL/GenBank/DDBJ databases">
        <authorList>
            <person name="de Groot N.N."/>
        </authorList>
    </citation>
    <scope>NUCLEOTIDE SEQUENCE [LARGE SCALE GENOMIC DNA]</scope>
    <source>
        <strain evidence="5 6">MP1X4</strain>
    </source>
</reference>
<dbReference type="AlphaFoldDB" id="A0A1H1SGD8"/>
<dbReference type="PANTHER" id="PTHR30313:SF2">
    <property type="entry name" value="DNA PRIMASE"/>
    <property type="match status" value="1"/>
</dbReference>
<dbReference type="Proteomes" id="UP000199679">
    <property type="component" value="Chromosome I"/>
</dbReference>
<dbReference type="Gene3D" id="3.90.580.10">
    <property type="entry name" value="Zinc finger, CHC2-type domain"/>
    <property type="match status" value="1"/>
</dbReference>
<dbReference type="GO" id="GO:0008270">
    <property type="term" value="F:zinc ion binding"/>
    <property type="evidence" value="ECO:0007669"/>
    <property type="project" value="UniProtKB-KW"/>
</dbReference>
<evidence type="ECO:0000259" key="4">
    <source>
        <dbReference type="SMART" id="SM00400"/>
    </source>
</evidence>
<name>A0A1H1SGD8_MUCMA</name>
<dbReference type="Pfam" id="PF01807">
    <property type="entry name" value="Zn_ribbon_DnaG"/>
    <property type="match status" value="1"/>
</dbReference>
<evidence type="ECO:0000313" key="5">
    <source>
        <dbReference type="EMBL" id="SDS47074.1"/>
    </source>
</evidence>
<organism evidence="5 6">
    <name type="scientific">Mucilaginibacter mallensis</name>
    <dbReference type="NCBI Taxonomy" id="652787"/>
    <lineage>
        <taxon>Bacteria</taxon>
        <taxon>Pseudomonadati</taxon>
        <taxon>Bacteroidota</taxon>
        <taxon>Sphingobacteriia</taxon>
        <taxon>Sphingobacteriales</taxon>
        <taxon>Sphingobacteriaceae</taxon>
        <taxon>Mucilaginibacter</taxon>
    </lineage>
</organism>
<keyword evidence="6" id="KW-1185">Reference proteome</keyword>
<keyword evidence="2" id="KW-0863">Zinc-finger</keyword>
<dbReference type="EMBL" id="LT629740">
    <property type="protein sequence ID" value="SDS47074.1"/>
    <property type="molecule type" value="Genomic_DNA"/>
</dbReference>
<dbReference type="SMART" id="SM00400">
    <property type="entry name" value="ZnF_CHCC"/>
    <property type="match status" value="1"/>
</dbReference>
<evidence type="ECO:0000256" key="2">
    <source>
        <dbReference type="ARBA" id="ARBA00022771"/>
    </source>
</evidence>
<proteinExistence type="predicted"/>
<dbReference type="PANTHER" id="PTHR30313">
    <property type="entry name" value="DNA PRIMASE"/>
    <property type="match status" value="1"/>
</dbReference>
<protein>
    <submittedName>
        <fullName evidence="5">DNA primase</fullName>
    </submittedName>
</protein>
<keyword evidence="1" id="KW-0479">Metal-binding</keyword>
<evidence type="ECO:0000313" key="6">
    <source>
        <dbReference type="Proteomes" id="UP000199679"/>
    </source>
</evidence>
<dbReference type="GO" id="GO:0003677">
    <property type="term" value="F:DNA binding"/>
    <property type="evidence" value="ECO:0007669"/>
    <property type="project" value="InterPro"/>
</dbReference>
<dbReference type="STRING" id="652787.SAMN05216490_1212"/>
<feature type="domain" description="Zinc finger CHC2-type" evidence="4">
    <location>
        <begin position="34"/>
        <end position="84"/>
    </location>
</feature>
<dbReference type="GO" id="GO:0006269">
    <property type="term" value="P:DNA replication, synthesis of primer"/>
    <property type="evidence" value="ECO:0007669"/>
    <property type="project" value="TreeGrafter"/>
</dbReference>
<dbReference type="InterPro" id="IPR036977">
    <property type="entry name" value="DNA_primase_Znf_CHC2"/>
</dbReference>
<dbReference type="GO" id="GO:0005737">
    <property type="term" value="C:cytoplasm"/>
    <property type="evidence" value="ECO:0007669"/>
    <property type="project" value="TreeGrafter"/>
</dbReference>
<sequence length="88" mass="9661">MSSINTNVSSVQINADLVKIVSGYVLLRESRNVLKGNCPFHQDNAASFMVAPAKNIFKCFGCGKEGGPLEFMVLIETKNITKMQQPQL</sequence>
<dbReference type="RefSeq" id="WP_091370313.1">
    <property type="nucleotide sequence ID" value="NZ_LT629740.1"/>
</dbReference>